<comment type="similarity">
    <text evidence="1">Belongs to the LysR transcriptional regulatory family.</text>
</comment>
<proteinExistence type="inferred from homology"/>
<dbReference type="PROSITE" id="PS50931">
    <property type="entry name" value="HTH_LYSR"/>
    <property type="match status" value="1"/>
</dbReference>
<sequence>MTLAQLQVFVAVAEAKNVTKAADTLGFTQSAVSQMIQSLEKELGIPLFHRSRKGVIPTNIGERMLRQAREILRITACMKQEAAAAQGIETGTLRIGAIHSVSTKMLPGLIGSFRKRYPQVEIVLFEGEYEEVNTWINSSVIDVCFTTAPGKEMEFVPLATDQMMVFLPEDHPLQHAPYLTFSDLRKNCFIMPKDDCIKKLLQENGLSSTVTFEVRDVTTILAMVQEWVGVTILPQLYMPEVLPKVVSVPLRPVITRELVISVRSFASVSPMAAEFILHSQEYMKTKMTAFS</sequence>
<dbReference type="InterPro" id="IPR036390">
    <property type="entry name" value="WH_DNA-bd_sf"/>
</dbReference>
<evidence type="ECO:0000313" key="7">
    <source>
        <dbReference type="EMBL" id="QUO43761.1"/>
    </source>
</evidence>
<evidence type="ECO:0000259" key="5">
    <source>
        <dbReference type="PROSITE" id="PS50931"/>
    </source>
</evidence>
<dbReference type="Proteomes" id="UP000677234">
    <property type="component" value="Chromosome"/>
</dbReference>
<dbReference type="Pfam" id="PF03466">
    <property type="entry name" value="LysR_substrate"/>
    <property type="match status" value="1"/>
</dbReference>
<organism evidence="6 8">
    <name type="scientific">Brevibacillus composti</name>
    <dbReference type="NCBI Taxonomy" id="2796470"/>
    <lineage>
        <taxon>Bacteria</taxon>
        <taxon>Bacillati</taxon>
        <taxon>Bacillota</taxon>
        <taxon>Bacilli</taxon>
        <taxon>Bacillales</taxon>
        <taxon>Paenibacillaceae</taxon>
        <taxon>Brevibacillus</taxon>
    </lineage>
</organism>
<dbReference type="PANTHER" id="PTHR30419">
    <property type="entry name" value="HTH-TYPE TRANSCRIPTIONAL REGULATOR YBHD"/>
    <property type="match status" value="1"/>
</dbReference>
<accession>A0A7T5JQZ4</accession>
<evidence type="ECO:0000313" key="6">
    <source>
        <dbReference type="EMBL" id="QQE76695.1"/>
    </source>
</evidence>
<keyword evidence="9" id="KW-1185">Reference proteome</keyword>
<evidence type="ECO:0000256" key="4">
    <source>
        <dbReference type="ARBA" id="ARBA00023163"/>
    </source>
</evidence>
<reference evidence="6 8" key="1">
    <citation type="submission" date="2020-12" db="EMBL/GenBank/DDBJ databases">
        <title>strain FJAT-54423T represents a novel species of the genus Brevibacillus.</title>
        <authorList>
            <person name="Tang R."/>
        </authorList>
    </citation>
    <scope>NUCLEOTIDE SEQUENCE [LARGE SCALE GENOMIC DNA]</scope>
    <source>
        <strain evidence="6 8">FJAT-54423</strain>
    </source>
</reference>
<dbReference type="SUPFAM" id="SSF53850">
    <property type="entry name" value="Periplasmic binding protein-like II"/>
    <property type="match status" value="1"/>
</dbReference>
<evidence type="ECO:0000313" key="9">
    <source>
        <dbReference type="Proteomes" id="UP000677234"/>
    </source>
</evidence>
<dbReference type="GO" id="GO:0003677">
    <property type="term" value="F:DNA binding"/>
    <property type="evidence" value="ECO:0007669"/>
    <property type="project" value="UniProtKB-KW"/>
</dbReference>
<dbReference type="GO" id="GO:0003700">
    <property type="term" value="F:DNA-binding transcription factor activity"/>
    <property type="evidence" value="ECO:0007669"/>
    <property type="project" value="InterPro"/>
</dbReference>
<keyword evidence="2" id="KW-0805">Transcription regulation</keyword>
<reference evidence="7" key="2">
    <citation type="submission" date="2021-04" db="EMBL/GenBank/DDBJ databases">
        <title>Brevibacillus composti FJAT-54423, complete genome.</title>
        <authorList>
            <person name="Tang R."/>
        </authorList>
    </citation>
    <scope>NUCLEOTIDE SEQUENCE</scope>
    <source>
        <strain evidence="7">FJAT-54424</strain>
    </source>
</reference>
<dbReference type="PANTHER" id="PTHR30419:SF24">
    <property type="entry name" value="HTH-TYPE TRANSCRIPTIONAL REGULATOR CZCR"/>
    <property type="match status" value="1"/>
</dbReference>
<dbReference type="Gene3D" id="3.40.190.290">
    <property type="match status" value="1"/>
</dbReference>
<dbReference type="Gene3D" id="1.10.10.10">
    <property type="entry name" value="Winged helix-like DNA-binding domain superfamily/Winged helix DNA-binding domain"/>
    <property type="match status" value="1"/>
</dbReference>
<evidence type="ECO:0000313" key="8">
    <source>
        <dbReference type="Proteomes" id="UP000595847"/>
    </source>
</evidence>
<dbReference type="AlphaFoldDB" id="A0A7T5JQZ4"/>
<dbReference type="EMBL" id="CP066308">
    <property type="protein sequence ID" value="QQE76695.1"/>
    <property type="molecule type" value="Genomic_DNA"/>
</dbReference>
<keyword evidence="4" id="KW-0804">Transcription</keyword>
<dbReference type="KEGG" id="bcop:JD108_19255"/>
<dbReference type="InterPro" id="IPR000847">
    <property type="entry name" value="LysR_HTH_N"/>
</dbReference>
<dbReference type="EMBL" id="CP073708">
    <property type="protein sequence ID" value="QUO43761.1"/>
    <property type="molecule type" value="Genomic_DNA"/>
</dbReference>
<evidence type="ECO:0000256" key="1">
    <source>
        <dbReference type="ARBA" id="ARBA00009437"/>
    </source>
</evidence>
<dbReference type="FunFam" id="1.10.10.10:FF:000001">
    <property type="entry name" value="LysR family transcriptional regulator"/>
    <property type="match status" value="1"/>
</dbReference>
<dbReference type="GO" id="GO:0005829">
    <property type="term" value="C:cytosol"/>
    <property type="evidence" value="ECO:0007669"/>
    <property type="project" value="TreeGrafter"/>
</dbReference>
<protein>
    <submittedName>
        <fullName evidence="6">LysR family transcriptional regulator</fullName>
    </submittedName>
</protein>
<dbReference type="CDD" id="cd05466">
    <property type="entry name" value="PBP2_LTTR_substrate"/>
    <property type="match status" value="1"/>
</dbReference>
<gene>
    <name evidence="6" type="ORF">JD108_19255</name>
    <name evidence="7" type="ORF">KDJ56_19190</name>
</gene>
<dbReference type="Proteomes" id="UP000595847">
    <property type="component" value="Chromosome"/>
</dbReference>
<dbReference type="InterPro" id="IPR050950">
    <property type="entry name" value="HTH-type_LysR_regulators"/>
</dbReference>
<dbReference type="SUPFAM" id="SSF46785">
    <property type="entry name" value="Winged helix' DNA-binding domain"/>
    <property type="match status" value="1"/>
</dbReference>
<dbReference type="InterPro" id="IPR005119">
    <property type="entry name" value="LysR_subst-bd"/>
</dbReference>
<dbReference type="InterPro" id="IPR036388">
    <property type="entry name" value="WH-like_DNA-bd_sf"/>
</dbReference>
<evidence type="ECO:0000256" key="2">
    <source>
        <dbReference type="ARBA" id="ARBA00023015"/>
    </source>
</evidence>
<evidence type="ECO:0000256" key="3">
    <source>
        <dbReference type="ARBA" id="ARBA00023125"/>
    </source>
</evidence>
<dbReference type="Pfam" id="PF00126">
    <property type="entry name" value="HTH_1"/>
    <property type="match status" value="1"/>
</dbReference>
<name>A0A7T5JQZ4_9BACL</name>
<keyword evidence="3" id="KW-0238">DNA-binding</keyword>
<dbReference type="PRINTS" id="PR00039">
    <property type="entry name" value="HTHLYSR"/>
</dbReference>
<feature type="domain" description="HTH lysR-type" evidence="5">
    <location>
        <begin position="1"/>
        <end position="58"/>
    </location>
</feature>